<proteinExistence type="predicted"/>
<gene>
    <name evidence="1" type="ORF">BD31_I0967</name>
</gene>
<dbReference type="PATRIC" id="fig|859350.6.peg.595"/>
<organism evidence="1 2">
    <name type="scientific">Candidatus Nitrosopumilus salarius BD31</name>
    <dbReference type="NCBI Taxonomy" id="859350"/>
    <lineage>
        <taxon>Archaea</taxon>
        <taxon>Nitrososphaerota</taxon>
        <taxon>Nitrososphaeria</taxon>
        <taxon>Nitrosopumilales</taxon>
        <taxon>Nitrosopumilaceae</taxon>
        <taxon>Nitrosopumilus</taxon>
    </lineage>
</organism>
<dbReference type="AlphaFoldDB" id="I3D3Z4"/>
<dbReference type="EMBL" id="AEXL02000062">
    <property type="protein sequence ID" value="EIJ66437.1"/>
    <property type="molecule type" value="Genomic_DNA"/>
</dbReference>
<protein>
    <submittedName>
        <fullName evidence="1">Uncharacterized protein</fullName>
    </submittedName>
</protein>
<name>I3D3Z4_9ARCH</name>
<evidence type="ECO:0000313" key="1">
    <source>
        <dbReference type="EMBL" id="EIJ66437.1"/>
    </source>
</evidence>
<comment type="caution">
    <text evidence="1">The sequence shown here is derived from an EMBL/GenBank/DDBJ whole genome shotgun (WGS) entry which is preliminary data.</text>
</comment>
<dbReference type="Proteomes" id="UP000003423">
    <property type="component" value="Unassembled WGS sequence"/>
</dbReference>
<evidence type="ECO:0000313" key="2">
    <source>
        <dbReference type="Proteomes" id="UP000003423"/>
    </source>
</evidence>
<sequence>MVISEGLTEMDGKRCHISCKGDYEKRWRDVKRLNRIE</sequence>
<keyword evidence="2" id="KW-1185">Reference proteome</keyword>
<reference evidence="1 2" key="1">
    <citation type="journal article" date="2012" name="J. Bacteriol.">
        <title>Genome sequence of "Candidatus Nitrosopumilus salaria" BD31, an ammonia-oxidizing archaeon from the San Francisco Bay estuary.</title>
        <authorList>
            <person name="Mosier A.C."/>
            <person name="Allen E.E."/>
            <person name="Kim M."/>
            <person name="Ferriera S."/>
            <person name="Francis C.A."/>
        </authorList>
    </citation>
    <scope>NUCLEOTIDE SEQUENCE [LARGE SCALE GENOMIC DNA]</scope>
    <source>
        <strain evidence="1 2">BD31</strain>
    </source>
</reference>
<accession>I3D3Z4</accession>